<keyword evidence="7" id="KW-0663">Pyridoxal phosphate</keyword>
<evidence type="ECO:0000256" key="4">
    <source>
        <dbReference type="ARBA" id="ARBA00022575"/>
    </source>
</evidence>
<dbReference type="InterPro" id="IPR051466">
    <property type="entry name" value="D-amino_acid_metab_enzyme"/>
</dbReference>
<dbReference type="PANTHER" id="PTHR28004:SF2">
    <property type="entry name" value="D-SERINE DEHYDRATASE"/>
    <property type="match status" value="1"/>
</dbReference>
<keyword evidence="4" id="KW-0216">Detoxification</keyword>
<comment type="function">
    <text evidence="10">Catalyzes the conversion of D-serine to pyruvate and ammonia. May play a role in D-serine detoxification.</text>
</comment>
<dbReference type="RefSeq" id="XP_015469689.1">
    <property type="nucleotide sequence ID" value="XM_015609556.1"/>
</dbReference>
<evidence type="ECO:0000256" key="3">
    <source>
        <dbReference type="ARBA" id="ARBA00005323"/>
    </source>
</evidence>
<proteinExistence type="inferred from homology"/>
<comment type="caution">
    <text evidence="15">The sequence shown here is derived from an EMBL/GenBank/DDBJ whole genome shotgun (WGS) entry which is preliminary data.</text>
</comment>
<dbReference type="EMBL" id="LMYN01000008">
    <property type="protein sequence ID" value="KSA03587.1"/>
    <property type="molecule type" value="Genomic_DNA"/>
</dbReference>
<keyword evidence="5" id="KW-0479">Metal-binding</keyword>
<dbReference type="InterPro" id="IPR042208">
    <property type="entry name" value="D-ser_dehydrat-like_sf"/>
</dbReference>
<keyword evidence="16" id="KW-1185">Reference proteome</keyword>
<keyword evidence="6" id="KW-0862">Zinc</keyword>
<comment type="catalytic activity">
    <reaction evidence="9">
        <text>D-serine = pyruvate + NH4(+)</text>
        <dbReference type="Rhea" id="RHEA:13977"/>
        <dbReference type="ChEBI" id="CHEBI:15361"/>
        <dbReference type="ChEBI" id="CHEBI:28938"/>
        <dbReference type="ChEBI" id="CHEBI:35247"/>
        <dbReference type="EC" id="4.3.1.18"/>
    </reaction>
    <physiologicalReaction direction="left-to-right" evidence="9">
        <dbReference type="Rhea" id="RHEA:13978"/>
    </physiologicalReaction>
</comment>
<gene>
    <name evidence="15" type="ORF">AC631_00726</name>
</gene>
<evidence type="ECO:0000256" key="7">
    <source>
        <dbReference type="ARBA" id="ARBA00022898"/>
    </source>
</evidence>
<feature type="domain" description="D-serine dehydratase-like" evidence="14">
    <location>
        <begin position="305"/>
        <end position="409"/>
    </location>
</feature>
<evidence type="ECO:0000256" key="12">
    <source>
        <dbReference type="ARBA" id="ARBA00069616"/>
    </source>
</evidence>
<dbReference type="GO" id="GO:0036088">
    <property type="term" value="P:D-serine catabolic process"/>
    <property type="evidence" value="ECO:0007669"/>
    <property type="project" value="TreeGrafter"/>
</dbReference>
<dbReference type="Pfam" id="PF01168">
    <property type="entry name" value="Ala_racemase_N"/>
    <property type="match status" value="1"/>
</dbReference>
<dbReference type="Pfam" id="PF14031">
    <property type="entry name" value="D-ser_dehydrat"/>
    <property type="match status" value="1"/>
</dbReference>
<evidence type="ECO:0000256" key="11">
    <source>
        <dbReference type="ARBA" id="ARBA00066349"/>
    </source>
</evidence>
<dbReference type="GO" id="GO:0046872">
    <property type="term" value="F:metal ion binding"/>
    <property type="evidence" value="ECO:0007669"/>
    <property type="project" value="UniProtKB-KW"/>
</dbReference>
<name>A0A0V1Q536_9ASCO</name>
<evidence type="ECO:0000256" key="2">
    <source>
        <dbReference type="ARBA" id="ARBA00001947"/>
    </source>
</evidence>
<dbReference type="SMART" id="SM01119">
    <property type="entry name" value="D-ser_dehydrat"/>
    <property type="match status" value="1"/>
</dbReference>
<evidence type="ECO:0000256" key="13">
    <source>
        <dbReference type="ARBA" id="ARBA00075219"/>
    </source>
</evidence>
<reference evidence="15 16" key="1">
    <citation type="submission" date="2015-11" db="EMBL/GenBank/DDBJ databases">
        <title>The genome of Debaryomyces fabryi.</title>
        <authorList>
            <person name="Tafer H."/>
            <person name="Lopandic K."/>
        </authorList>
    </citation>
    <scope>NUCLEOTIDE SEQUENCE [LARGE SCALE GENOMIC DNA]</scope>
    <source>
        <strain evidence="15 16">CBS 789</strain>
    </source>
</reference>
<evidence type="ECO:0000256" key="6">
    <source>
        <dbReference type="ARBA" id="ARBA00022833"/>
    </source>
</evidence>
<dbReference type="PANTHER" id="PTHR28004">
    <property type="entry name" value="ZGC:162816-RELATED"/>
    <property type="match status" value="1"/>
</dbReference>
<dbReference type="GeneID" id="26837735"/>
<evidence type="ECO:0000259" key="14">
    <source>
        <dbReference type="SMART" id="SM01119"/>
    </source>
</evidence>
<dbReference type="OrthoDB" id="20198at2759"/>
<dbReference type="InterPro" id="IPR001608">
    <property type="entry name" value="Ala_racemase_N"/>
</dbReference>
<evidence type="ECO:0000256" key="8">
    <source>
        <dbReference type="ARBA" id="ARBA00023239"/>
    </source>
</evidence>
<comment type="cofactor">
    <cofactor evidence="1">
        <name>pyridoxal 5'-phosphate</name>
        <dbReference type="ChEBI" id="CHEBI:597326"/>
    </cofactor>
</comment>
<dbReference type="Proteomes" id="UP000054251">
    <property type="component" value="Unassembled WGS sequence"/>
</dbReference>
<evidence type="ECO:0000256" key="9">
    <source>
        <dbReference type="ARBA" id="ARBA00051198"/>
    </source>
</evidence>
<dbReference type="FunFam" id="3.20.20.10:FF:000016">
    <property type="entry name" value="D-serine dehydratase"/>
    <property type="match status" value="1"/>
</dbReference>
<evidence type="ECO:0000256" key="1">
    <source>
        <dbReference type="ARBA" id="ARBA00001933"/>
    </source>
</evidence>
<dbReference type="CDD" id="cd06817">
    <property type="entry name" value="PLPDE_III_DSD"/>
    <property type="match status" value="1"/>
</dbReference>
<comment type="cofactor">
    <cofactor evidence="2">
        <name>Zn(2+)</name>
        <dbReference type="ChEBI" id="CHEBI:29105"/>
    </cofactor>
</comment>
<dbReference type="AlphaFoldDB" id="A0A0V1Q536"/>
<protein>
    <recommendedName>
        <fullName evidence="12">D-serine dehydratase</fullName>
        <ecNumber evidence="11">4.3.1.18</ecNumber>
    </recommendedName>
    <alternativeName>
        <fullName evidence="13">D-serine deaminase</fullName>
    </alternativeName>
</protein>
<comment type="similarity">
    <text evidence="3">Belongs to the DSD1 family.</text>
</comment>
<dbReference type="InterPro" id="IPR026956">
    <property type="entry name" value="D-ser_dehydrat-like_dom"/>
</dbReference>
<accession>A0A0V1Q536</accession>
<evidence type="ECO:0000256" key="5">
    <source>
        <dbReference type="ARBA" id="ARBA00022723"/>
    </source>
</evidence>
<evidence type="ECO:0000313" key="16">
    <source>
        <dbReference type="Proteomes" id="UP000054251"/>
    </source>
</evidence>
<keyword evidence="8" id="KW-0456">Lyase</keyword>
<organism evidence="15 16">
    <name type="scientific">Debaryomyces fabryi</name>
    <dbReference type="NCBI Taxonomy" id="58627"/>
    <lineage>
        <taxon>Eukaryota</taxon>
        <taxon>Fungi</taxon>
        <taxon>Dikarya</taxon>
        <taxon>Ascomycota</taxon>
        <taxon>Saccharomycotina</taxon>
        <taxon>Pichiomycetes</taxon>
        <taxon>Debaryomycetaceae</taxon>
        <taxon>Debaryomyces</taxon>
    </lineage>
</organism>
<dbReference type="Gene3D" id="2.40.37.20">
    <property type="entry name" value="D-serine dehydratase-like domain"/>
    <property type="match status" value="1"/>
</dbReference>
<dbReference type="EC" id="4.3.1.18" evidence="11"/>
<dbReference type="GO" id="GO:0008721">
    <property type="term" value="F:D-serine ammonia-lyase activity"/>
    <property type="evidence" value="ECO:0007669"/>
    <property type="project" value="UniProtKB-EC"/>
</dbReference>
<evidence type="ECO:0000256" key="10">
    <source>
        <dbReference type="ARBA" id="ARBA00055764"/>
    </source>
</evidence>
<dbReference type="GO" id="GO:0009636">
    <property type="term" value="P:response to toxic substance"/>
    <property type="evidence" value="ECO:0007669"/>
    <property type="project" value="UniProtKB-KW"/>
</dbReference>
<dbReference type="Gene3D" id="3.20.20.10">
    <property type="entry name" value="Alanine racemase"/>
    <property type="match status" value="1"/>
</dbReference>
<dbReference type="SUPFAM" id="SSF51419">
    <property type="entry name" value="PLP-binding barrel"/>
    <property type="match status" value="1"/>
</dbReference>
<dbReference type="InterPro" id="IPR029066">
    <property type="entry name" value="PLP-binding_barrel"/>
</dbReference>
<sequence length="424" mass="46893">MAYPSKFTALADKEILLNNYKGKRLQDLPTPSFIIDRDIFRKNSDKMLHNASKLNAEFRAHVKTHKSTEGTLLQLGTGALKTDRVVVSTLMEAWNLVPLVEKGLISDMLFSLPVVKSRLDELADLSTKIPKLRLMLDSPEQLDILTAYNMSNSRSQKWSIFIKINMGTDRAGLLNDSDLLSKVLTKALNDEEVKKNVEIYGFYCHAGHSYSSDSENKAKGVLIDEIYHANQAANAAIKVDPSLTNLKLSVGATPTAHASEILTQEELENKLGGKLSGILELHAGNYPCCDLQQVATGCVSYEDVSCKIIAEVISTYPNRGSKSPGEQLVNAGVIALAREFGPLPGHGRILEPHQYNNWIVGRLSQEHGILTPFDEAKETTFIPLGTQVSIIPQHSCITAASYPWYFVVDGSDEVVDIWVPWRGW</sequence>
<evidence type="ECO:0000313" key="15">
    <source>
        <dbReference type="EMBL" id="KSA03587.1"/>
    </source>
</evidence>